<dbReference type="Pfam" id="PF13231">
    <property type="entry name" value="PMT_2"/>
    <property type="match status" value="1"/>
</dbReference>
<keyword evidence="3" id="KW-0808">Transferase</keyword>
<keyword evidence="1" id="KW-0472">Membrane</keyword>
<name>A0ABT6F9H3_9BACT</name>
<evidence type="ECO:0000259" key="2">
    <source>
        <dbReference type="Pfam" id="PF13231"/>
    </source>
</evidence>
<keyword evidence="1" id="KW-1133">Transmembrane helix</keyword>
<keyword evidence="4" id="KW-1185">Reference proteome</keyword>
<keyword evidence="1" id="KW-0812">Transmembrane</keyword>
<feature type="transmembrane region" description="Helical" evidence="1">
    <location>
        <begin position="178"/>
        <end position="197"/>
    </location>
</feature>
<dbReference type="EC" id="2.4.-.-" evidence="3"/>
<evidence type="ECO:0000256" key="1">
    <source>
        <dbReference type="SAM" id="Phobius"/>
    </source>
</evidence>
<feature type="transmembrane region" description="Helical" evidence="1">
    <location>
        <begin position="130"/>
        <end position="147"/>
    </location>
</feature>
<feature type="transmembrane region" description="Helical" evidence="1">
    <location>
        <begin position="405"/>
        <end position="429"/>
    </location>
</feature>
<feature type="transmembrane region" description="Helical" evidence="1">
    <location>
        <begin position="249"/>
        <end position="267"/>
    </location>
</feature>
<dbReference type="Proteomes" id="UP001216907">
    <property type="component" value="Unassembled WGS sequence"/>
</dbReference>
<proteinExistence type="predicted"/>
<organism evidence="3 4">
    <name type="scientific">Paludisphaera mucosa</name>
    <dbReference type="NCBI Taxonomy" id="3030827"/>
    <lineage>
        <taxon>Bacteria</taxon>
        <taxon>Pseudomonadati</taxon>
        <taxon>Planctomycetota</taxon>
        <taxon>Planctomycetia</taxon>
        <taxon>Isosphaerales</taxon>
        <taxon>Isosphaeraceae</taxon>
        <taxon>Paludisphaera</taxon>
    </lineage>
</organism>
<dbReference type="EMBL" id="JARRAG010000002">
    <property type="protein sequence ID" value="MDG3004227.1"/>
    <property type="molecule type" value="Genomic_DNA"/>
</dbReference>
<protein>
    <submittedName>
        <fullName evidence="3">Glycosyltransferase family 39 protein</fullName>
        <ecNumber evidence="3">2.4.-.-</ecNumber>
    </submittedName>
</protein>
<dbReference type="RefSeq" id="WP_277860588.1">
    <property type="nucleotide sequence ID" value="NZ_JARRAG010000002.1"/>
</dbReference>
<comment type="caution">
    <text evidence="3">The sequence shown here is derived from an EMBL/GenBank/DDBJ whole genome shotgun (WGS) entry which is preliminary data.</text>
</comment>
<accession>A0ABT6F9H3</accession>
<keyword evidence="3" id="KW-0328">Glycosyltransferase</keyword>
<feature type="domain" description="Glycosyltransferase RgtA/B/C/D-like" evidence="2">
    <location>
        <begin position="111"/>
        <end position="264"/>
    </location>
</feature>
<dbReference type="InterPro" id="IPR038731">
    <property type="entry name" value="RgtA/B/C-like"/>
</dbReference>
<feature type="transmembrane region" description="Helical" evidence="1">
    <location>
        <begin position="209"/>
        <end position="242"/>
    </location>
</feature>
<sequence length="555" mass="61775">MLVASLLVGLATLAVMLATEPRLAIVWDEGYSLGREARLRTWFRALRDPQAFAATWTPPVEEYVQQQGAGPPRPDQVDTRTKLLFDPAVLAWFWPFAREEPHGHPPFYALLGLVGDLFTPDRSELARGRLGPILLFSFVAGALFHFVARRWGWWAAAASAGAWVLQPNLFGHGHYASYDGPLSALWLLAIFAFVAAVERDEDGKRRRLVWAWAVVLGLIFGCAMADKLTGWFLPLPFLVWAVIFRSRRAFVALAVGLAVGLLVTYLLQPAWWSEPLAGPVRFFRSNLTRQQTIMIPIRFLGQIYRTPNESLPWYNTVVLTAFATPVGFLVLALAGAYRALARWKAEPVLLLILGHWAFLLALRAMPHTPGHDGVRLFLPAFGVIALLAGPGVEQVRAWVGRASRWLVSASLLEGVVSVLVMMPVPLAYYSPIVGGLPGAVGLGMEPTYYWDGLGPEALAWLRAETAPGRTIRFSTFPTSWIYLRTTGELPRKVAPIDRGEPQWYVLQNRPGILNPWDLALIERAKPAYTVAKLGVPLIWIFPFEAYQEASRENAR</sequence>
<gene>
    <name evidence="3" type="ORF">PZE19_10605</name>
</gene>
<feature type="transmembrane region" description="Helical" evidence="1">
    <location>
        <begin position="376"/>
        <end position="393"/>
    </location>
</feature>
<feature type="transmembrane region" description="Helical" evidence="1">
    <location>
        <begin position="313"/>
        <end position="336"/>
    </location>
</feature>
<feature type="transmembrane region" description="Helical" evidence="1">
    <location>
        <begin position="348"/>
        <end position="364"/>
    </location>
</feature>
<evidence type="ECO:0000313" key="4">
    <source>
        <dbReference type="Proteomes" id="UP001216907"/>
    </source>
</evidence>
<reference evidence="3 4" key="1">
    <citation type="submission" date="2023-03" db="EMBL/GenBank/DDBJ databases">
        <title>Paludisphaera mucosa sp. nov. a novel planctomycete from northern fen.</title>
        <authorList>
            <person name="Ivanova A."/>
        </authorList>
    </citation>
    <scope>NUCLEOTIDE SEQUENCE [LARGE SCALE GENOMIC DNA]</scope>
    <source>
        <strain evidence="3 4">Pla2</strain>
    </source>
</reference>
<evidence type="ECO:0000313" key="3">
    <source>
        <dbReference type="EMBL" id="MDG3004227.1"/>
    </source>
</evidence>
<dbReference type="GO" id="GO:0016757">
    <property type="term" value="F:glycosyltransferase activity"/>
    <property type="evidence" value="ECO:0007669"/>
    <property type="project" value="UniProtKB-KW"/>
</dbReference>